<dbReference type="Gene3D" id="3.40.50.1580">
    <property type="entry name" value="Nucleoside phosphorylase domain"/>
    <property type="match status" value="1"/>
</dbReference>
<dbReference type="InterPro" id="IPR035994">
    <property type="entry name" value="Nucleoside_phosphorylase_sf"/>
</dbReference>
<feature type="region of interest" description="Disordered" evidence="3">
    <location>
        <begin position="363"/>
        <end position="390"/>
    </location>
</feature>
<dbReference type="InterPro" id="IPR002110">
    <property type="entry name" value="Ankyrin_rpt"/>
</dbReference>
<keyword evidence="1" id="KW-0040">ANK repeat</keyword>
<protein>
    <submittedName>
        <fullName evidence="5">Ankyrin repeat and EF-hand domain-containing protein 1</fullName>
    </submittedName>
</protein>
<dbReference type="Pfam" id="PF13637">
    <property type="entry name" value="Ank_4"/>
    <property type="match status" value="1"/>
</dbReference>
<dbReference type="SUPFAM" id="SSF48403">
    <property type="entry name" value="Ankyrin repeat"/>
    <property type="match status" value="1"/>
</dbReference>
<dbReference type="HOGENOM" id="CLU_431596_0_0_1"/>
<organism evidence="5">
    <name type="scientific">Talaromyces marneffei PM1</name>
    <dbReference type="NCBI Taxonomy" id="1077442"/>
    <lineage>
        <taxon>Eukaryota</taxon>
        <taxon>Fungi</taxon>
        <taxon>Dikarya</taxon>
        <taxon>Ascomycota</taxon>
        <taxon>Pezizomycotina</taxon>
        <taxon>Eurotiomycetes</taxon>
        <taxon>Eurotiomycetidae</taxon>
        <taxon>Eurotiales</taxon>
        <taxon>Trichocomaceae</taxon>
        <taxon>Talaromyces</taxon>
        <taxon>Talaromyces sect. Talaromyces</taxon>
    </lineage>
</organism>
<keyword evidence="2" id="KW-0175">Coiled coil</keyword>
<dbReference type="PANTHER" id="PTHR46082">
    <property type="entry name" value="ATP/GTP-BINDING PROTEIN-RELATED"/>
    <property type="match status" value="1"/>
</dbReference>
<accession>A0A093UWJ2</accession>
<comment type="caution">
    <text evidence="5">The sequence shown here is derived from an EMBL/GenBank/DDBJ whole genome shotgun (WGS) entry which is preliminary data.</text>
</comment>
<dbReference type="PANTHER" id="PTHR46082:SF6">
    <property type="entry name" value="AAA+ ATPASE DOMAIN-CONTAINING PROTEIN-RELATED"/>
    <property type="match status" value="1"/>
</dbReference>
<reference evidence="5" key="2">
    <citation type="journal article" date="2014" name="PLoS Genet.">
        <title>Signature gene expression reveals novel clues to the molecular mechanisms of dimorphic transition in Penicillium marneffei.</title>
        <authorList>
            <person name="Yang E."/>
            <person name="Wang G."/>
            <person name="Cai J."/>
            <person name="Woo P.C."/>
            <person name="Lau S.K."/>
            <person name="Yuen K.-Y."/>
            <person name="Chow W.-N."/>
            <person name="Lin X."/>
        </authorList>
    </citation>
    <scope>NUCLEOTIDE SEQUENCE</scope>
    <source>
        <strain evidence="5">PM1</strain>
    </source>
</reference>
<dbReference type="InterPro" id="IPR053137">
    <property type="entry name" value="NLR-like"/>
</dbReference>
<dbReference type="Pfam" id="PF01048">
    <property type="entry name" value="PNP_UDP_1"/>
    <property type="match status" value="1"/>
</dbReference>
<evidence type="ECO:0000256" key="2">
    <source>
        <dbReference type="SAM" id="Coils"/>
    </source>
</evidence>
<dbReference type="InterPro" id="IPR000845">
    <property type="entry name" value="Nucleoside_phosphorylase_d"/>
</dbReference>
<gene>
    <name evidence="5" type="ORF">GQ26_0290500</name>
</gene>
<dbReference type="GO" id="GO:0003824">
    <property type="term" value="F:catalytic activity"/>
    <property type="evidence" value="ECO:0007669"/>
    <property type="project" value="InterPro"/>
</dbReference>
<dbReference type="EMBL" id="JPOX01000029">
    <property type="protein sequence ID" value="KFX44305.1"/>
    <property type="molecule type" value="Genomic_DNA"/>
</dbReference>
<evidence type="ECO:0000256" key="1">
    <source>
        <dbReference type="PROSITE-ProRule" id="PRU00023"/>
    </source>
</evidence>
<feature type="compositionally biased region" description="Polar residues" evidence="3">
    <location>
        <begin position="363"/>
        <end position="374"/>
    </location>
</feature>
<reference key="1">
    <citation type="journal article" date="2014" name="PLoS Genet.">
        <title>Signature Gene Expression Reveals Novel Clues to the Molecular Mechanisms of Dimorphic Transition in Penicillium marneffei.</title>
        <authorList>
            <person name="Yang E."/>
            <person name="Wang G."/>
            <person name="Cai J."/>
            <person name="Woo P.C."/>
            <person name="Lau S.K."/>
            <person name="Yuen K.-Y."/>
            <person name="Chow W.-N."/>
            <person name="Lin X."/>
        </authorList>
    </citation>
    <scope>NUCLEOTIDE SEQUENCE [LARGE SCALE GENOMIC DNA]</scope>
    <source>
        <strain>PM1</strain>
    </source>
</reference>
<sequence>MIPRLCADFDIAIICALPVEFDAVEALFDQRYDDTAYEKHHGDANFYRTGKIHQHNVVLACLPEMGKRSAASVASSLQCTFANIYLTLLVGICGGVPYPLGKTGDTELILGDVIISPSIVENDFGKQYPDKFQPRDSVIDITGRDRRIRTLLAALRTSRFENEFQERLSSYLMNLRNSDLKWDYPGAEHDKLFEADYRHKHHASSSENKCICGTCESSRDPVCDEALESDCSKLGCNGALVNRDRLSSCDLSPQIHIGALGSGDTVMKSGEHRDKLAKAAKIMGFEMEGAGVCDNLRCIIIKGISDYADSHKSKMWQQYAAATAASCCKAFLEILPKSPQKSPPLFIEDRVTAFEVGVNGSSNRTLDPVNSASPSEPRLTSLDGSSDGHQDGYRWDLTSITSDIDDMEHHLNALEKELHRIKSNIENPLVKSVLISGVTQAVQSNSQTLRSSQGMESFQVSYYDTSFGRIISRTRIDRNTMRAVEDGEICTHYRTTTSFIFHPASRLIRMGLKSGLEAMTTSSRAGWRYNIVPVRSIPDDALVFEFCSQGNVDAVRELFQRGDASVLDVDSDGWMPLPFAAHYGHLDLVKFLLLQGADKAASGYDNTTPAALISSKGEAIELLRLFDDSGGTSR</sequence>
<dbReference type="SUPFAM" id="SSF53167">
    <property type="entry name" value="Purine and uridine phosphorylases"/>
    <property type="match status" value="1"/>
</dbReference>
<feature type="domain" description="Nucleoside phosphorylase" evidence="4">
    <location>
        <begin position="10"/>
        <end position="128"/>
    </location>
</feature>
<evidence type="ECO:0000256" key="3">
    <source>
        <dbReference type="SAM" id="MobiDB-lite"/>
    </source>
</evidence>
<dbReference type="InterPro" id="IPR036770">
    <property type="entry name" value="Ankyrin_rpt-contain_sf"/>
</dbReference>
<dbReference type="PROSITE" id="PS50088">
    <property type="entry name" value="ANK_REPEAT"/>
    <property type="match status" value="1"/>
</dbReference>
<proteinExistence type="predicted"/>
<dbReference type="Gene3D" id="1.25.40.20">
    <property type="entry name" value="Ankyrin repeat-containing domain"/>
    <property type="match status" value="1"/>
</dbReference>
<dbReference type="PROSITE" id="PS50297">
    <property type="entry name" value="ANK_REP_REGION"/>
    <property type="match status" value="1"/>
</dbReference>
<dbReference type="GO" id="GO:0009116">
    <property type="term" value="P:nucleoside metabolic process"/>
    <property type="evidence" value="ECO:0007669"/>
    <property type="project" value="InterPro"/>
</dbReference>
<feature type="repeat" description="ANK" evidence="1">
    <location>
        <begin position="572"/>
        <end position="604"/>
    </location>
</feature>
<evidence type="ECO:0000313" key="5">
    <source>
        <dbReference type="EMBL" id="KFX44305.1"/>
    </source>
</evidence>
<name>A0A093UWJ2_TALMA</name>
<feature type="coiled-coil region" evidence="2">
    <location>
        <begin position="397"/>
        <end position="424"/>
    </location>
</feature>
<evidence type="ECO:0000259" key="4">
    <source>
        <dbReference type="Pfam" id="PF01048"/>
    </source>
</evidence>
<dbReference type="AlphaFoldDB" id="A0A093UWJ2"/>